<evidence type="ECO:0000313" key="3">
    <source>
        <dbReference type="Proteomes" id="UP001590951"/>
    </source>
</evidence>
<gene>
    <name evidence="2" type="ORF">ABVK25_006766</name>
</gene>
<evidence type="ECO:0000313" key="2">
    <source>
        <dbReference type="EMBL" id="KAL2052827.1"/>
    </source>
</evidence>
<dbReference type="Proteomes" id="UP001590951">
    <property type="component" value="Unassembled WGS sequence"/>
</dbReference>
<keyword evidence="3" id="KW-1185">Reference proteome</keyword>
<sequence length="143" mass="16049">MPGASHGYAVNEYGPLASHLQPTSPRTPLRPDSPYPNDNLPVSAVRPAQPAAVPPRSAQRTEMPDRMIRPEPWIGNRQPSLRRGVERTFRFHDPAAQTRGRTVMPDPIIRVHAQSPSRSRSRTERTVRFNTPVVRCPRAIHPS</sequence>
<dbReference type="EMBL" id="JBHFEH010000024">
    <property type="protein sequence ID" value="KAL2052827.1"/>
    <property type="molecule type" value="Genomic_DNA"/>
</dbReference>
<proteinExistence type="predicted"/>
<protein>
    <submittedName>
        <fullName evidence="2">Uncharacterized protein</fullName>
    </submittedName>
</protein>
<name>A0ABR4B4M0_9LECA</name>
<evidence type="ECO:0000256" key="1">
    <source>
        <dbReference type="SAM" id="MobiDB-lite"/>
    </source>
</evidence>
<feature type="region of interest" description="Disordered" evidence="1">
    <location>
        <begin position="1"/>
        <end position="79"/>
    </location>
</feature>
<feature type="compositionally biased region" description="Low complexity" evidence="1">
    <location>
        <begin position="41"/>
        <end position="60"/>
    </location>
</feature>
<reference evidence="2 3" key="1">
    <citation type="submission" date="2024-09" db="EMBL/GenBank/DDBJ databases">
        <title>Rethinking Asexuality: The Enigmatic Case of Functional Sexual Genes in Lepraria (Stereocaulaceae).</title>
        <authorList>
            <person name="Doellman M."/>
            <person name="Sun Y."/>
            <person name="Barcenas-Pena A."/>
            <person name="Lumbsch H.T."/>
            <person name="Grewe F."/>
        </authorList>
    </citation>
    <scope>NUCLEOTIDE SEQUENCE [LARGE SCALE GENOMIC DNA]</scope>
    <source>
        <strain evidence="2 3">Grewe 0041</strain>
    </source>
</reference>
<comment type="caution">
    <text evidence="2">The sequence shown here is derived from an EMBL/GenBank/DDBJ whole genome shotgun (WGS) entry which is preliminary data.</text>
</comment>
<organism evidence="2 3">
    <name type="scientific">Lepraria finkii</name>
    <dbReference type="NCBI Taxonomy" id="1340010"/>
    <lineage>
        <taxon>Eukaryota</taxon>
        <taxon>Fungi</taxon>
        <taxon>Dikarya</taxon>
        <taxon>Ascomycota</taxon>
        <taxon>Pezizomycotina</taxon>
        <taxon>Lecanoromycetes</taxon>
        <taxon>OSLEUM clade</taxon>
        <taxon>Lecanoromycetidae</taxon>
        <taxon>Lecanorales</taxon>
        <taxon>Lecanorineae</taxon>
        <taxon>Stereocaulaceae</taxon>
        <taxon>Lepraria</taxon>
    </lineage>
</organism>
<accession>A0ABR4B4M0</accession>